<evidence type="ECO:0000313" key="5">
    <source>
        <dbReference type="Proteomes" id="UP000535491"/>
    </source>
</evidence>
<dbReference type="Pfam" id="PF12229">
    <property type="entry name" value="PG_binding_4"/>
    <property type="match status" value="1"/>
</dbReference>
<keyword evidence="2" id="KW-0472">Membrane</keyword>
<proteinExistence type="predicted"/>
<keyword evidence="2" id="KW-0812">Transmembrane</keyword>
<protein>
    <submittedName>
        <fullName evidence="4">VanW family protein</fullName>
    </submittedName>
</protein>
<gene>
    <name evidence="4" type="ORF">H1191_14255</name>
</gene>
<feature type="transmembrane region" description="Helical" evidence="2">
    <location>
        <begin position="178"/>
        <end position="200"/>
    </location>
</feature>
<feature type="compositionally biased region" description="Basic and acidic residues" evidence="1">
    <location>
        <begin position="13"/>
        <end position="56"/>
    </location>
</feature>
<comment type="caution">
    <text evidence="4">The sequence shown here is derived from an EMBL/GenBank/DDBJ whole genome shotgun (WGS) entry which is preliminary data.</text>
</comment>
<dbReference type="PANTHER" id="PTHR35788">
    <property type="entry name" value="EXPORTED PROTEIN-RELATED"/>
    <property type="match status" value="1"/>
</dbReference>
<name>A0A7W1WSY0_9BACL</name>
<dbReference type="InterPro" id="IPR052913">
    <property type="entry name" value="Glycopeptide_resist_protein"/>
</dbReference>
<evidence type="ECO:0000256" key="1">
    <source>
        <dbReference type="SAM" id="MobiDB-lite"/>
    </source>
</evidence>
<dbReference type="InterPro" id="IPR007391">
    <property type="entry name" value="Vancomycin_resist_VanW"/>
</dbReference>
<feature type="region of interest" description="Disordered" evidence="1">
    <location>
        <begin position="1"/>
        <end position="75"/>
    </location>
</feature>
<dbReference type="AlphaFoldDB" id="A0A7W1WSY0"/>
<dbReference type="InterPro" id="IPR022029">
    <property type="entry name" value="YoaR-like_PG-bd"/>
</dbReference>
<organism evidence="4 5">
    <name type="scientific">Paenactinomyces guangxiensis</name>
    <dbReference type="NCBI Taxonomy" id="1490290"/>
    <lineage>
        <taxon>Bacteria</taxon>
        <taxon>Bacillati</taxon>
        <taxon>Bacillota</taxon>
        <taxon>Bacilli</taxon>
        <taxon>Bacillales</taxon>
        <taxon>Thermoactinomycetaceae</taxon>
        <taxon>Paenactinomyces</taxon>
    </lineage>
</organism>
<feature type="compositionally biased region" description="Basic and acidic residues" evidence="1">
    <location>
        <begin position="101"/>
        <end position="124"/>
    </location>
</feature>
<keyword evidence="5" id="KW-1185">Reference proteome</keyword>
<accession>A0A7W1WSY0</accession>
<dbReference type="Proteomes" id="UP000535491">
    <property type="component" value="Unassembled WGS sequence"/>
</dbReference>
<evidence type="ECO:0000259" key="3">
    <source>
        <dbReference type="Pfam" id="PF12229"/>
    </source>
</evidence>
<feature type="region of interest" description="Disordered" evidence="1">
    <location>
        <begin position="97"/>
        <end position="168"/>
    </location>
</feature>
<evidence type="ECO:0000313" key="4">
    <source>
        <dbReference type="EMBL" id="MBA4495465.1"/>
    </source>
</evidence>
<evidence type="ECO:0000256" key="2">
    <source>
        <dbReference type="SAM" id="Phobius"/>
    </source>
</evidence>
<sequence>MEEKKLPAGGQSPEEHEQSRELREERKLSEEKESVVESKYSQKEEQAAENKEKDMAADVENSESASSPADEQIVNNMKFKADDRVFNTTEFKALDQWYTDGEQKPDVVSKEQTEANKETQEESVPKAPAAKELLTPVDEGSSQPVQSIELKKAENSPGTPKVKGKPDPDALALKRKKIVVSAIVASMIMAGSLGAAAYAFDAFNAKANAKVAAAQQKPKPAMFQLYLEDKKFDLDLRTIGYNGKDTSTIDEQKLRAWLEKVNKEVYQPAQNARMKKVGYKITPEKQGRKMDVETVESWLTDIKPLINKPREIPMIPIEPLVTTEDLRNVDKKLIGDYRTRFDGSNVNRTTNIRLASKEINGLVLMPGEKFSFNKTVGERTAARGYKKAGVIVKGEFSEGIGGGICQVSSTLFNSVDEAGLRIVARYHHSAEVTYVPPGRDATVSWGGPDFKFRNNLNKPVMIKIKVGSNSITVYTYTVPGAKVHKKKVQDAPETFTTIKVDPDKPTEKLPKTDTNN</sequence>
<dbReference type="Pfam" id="PF04294">
    <property type="entry name" value="VanW"/>
    <property type="match status" value="1"/>
</dbReference>
<keyword evidence="2" id="KW-1133">Transmembrane helix</keyword>
<feature type="compositionally biased region" description="Polar residues" evidence="1">
    <location>
        <begin position="62"/>
        <end position="75"/>
    </location>
</feature>
<feature type="domain" description="YoaR-like putative peptidoglycan binding" evidence="3">
    <location>
        <begin position="248"/>
        <end position="294"/>
    </location>
</feature>
<dbReference type="PANTHER" id="PTHR35788:SF1">
    <property type="entry name" value="EXPORTED PROTEIN"/>
    <property type="match status" value="1"/>
</dbReference>
<dbReference type="EMBL" id="JACEIQ010000015">
    <property type="protein sequence ID" value="MBA4495465.1"/>
    <property type="molecule type" value="Genomic_DNA"/>
</dbReference>
<reference evidence="4 5" key="1">
    <citation type="submission" date="2020-07" db="EMBL/GenBank/DDBJ databases">
        <authorList>
            <person name="Feng H."/>
        </authorList>
    </citation>
    <scope>NUCLEOTIDE SEQUENCE [LARGE SCALE GENOMIC DNA]</scope>
    <source>
        <strain evidence="5">s-10</strain>
    </source>
</reference>
<dbReference type="RefSeq" id="WP_181752937.1">
    <property type="nucleotide sequence ID" value="NZ_JACEIQ010000015.1"/>
</dbReference>